<evidence type="ECO:0000313" key="2">
    <source>
        <dbReference type="EMBL" id="MFC4755555.1"/>
    </source>
</evidence>
<dbReference type="InterPro" id="IPR029039">
    <property type="entry name" value="Flavoprotein-like_sf"/>
</dbReference>
<dbReference type="InterPro" id="IPR050712">
    <property type="entry name" value="NAD(P)H-dep_reductase"/>
</dbReference>
<dbReference type="PANTHER" id="PTHR30543:SF21">
    <property type="entry name" value="NAD(P)H-DEPENDENT FMN REDUCTASE LOT6"/>
    <property type="match status" value="1"/>
</dbReference>
<keyword evidence="3" id="KW-1185">Reference proteome</keyword>
<name>A0ABV9PRI5_9ACTN</name>
<feature type="domain" description="NADPH-dependent FMN reductase-like" evidence="1">
    <location>
        <begin position="1"/>
        <end position="148"/>
    </location>
</feature>
<dbReference type="Proteomes" id="UP001595836">
    <property type="component" value="Unassembled WGS sequence"/>
</dbReference>
<sequence>MKIGIILGSIREGRVGESVARWVAEQAASREGVTYELVDLKTFDVPLLTSATVPGAANKQYDDERVTRWSAAIDSYDGFVFVTPEYNHSVPGGLKNAFDSLGGEWADKAVAFVSYGAEGGVRAVEHWRQIVANFRMFGVRQQVSLSTFAEFDDDGVAPAERRTREIATVFDQLESATRRMSAEPRA</sequence>
<dbReference type="InterPro" id="IPR005025">
    <property type="entry name" value="FMN_Rdtase-like_dom"/>
</dbReference>
<organism evidence="2 3">
    <name type="scientific">Dietzia aurantiaca</name>
    <dbReference type="NCBI Taxonomy" id="983873"/>
    <lineage>
        <taxon>Bacteria</taxon>
        <taxon>Bacillati</taxon>
        <taxon>Actinomycetota</taxon>
        <taxon>Actinomycetes</taxon>
        <taxon>Mycobacteriales</taxon>
        <taxon>Dietziaceae</taxon>
        <taxon>Dietzia</taxon>
    </lineage>
</organism>
<dbReference type="SUPFAM" id="SSF52218">
    <property type="entry name" value="Flavoproteins"/>
    <property type="match status" value="1"/>
</dbReference>
<accession>A0ABV9PRI5</accession>
<dbReference type="PANTHER" id="PTHR30543">
    <property type="entry name" value="CHROMATE REDUCTASE"/>
    <property type="match status" value="1"/>
</dbReference>
<dbReference type="Gene3D" id="3.40.50.360">
    <property type="match status" value="1"/>
</dbReference>
<comment type="caution">
    <text evidence="2">The sequence shown here is derived from an EMBL/GenBank/DDBJ whole genome shotgun (WGS) entry which is preliminary data.</text>
</comment>
<dbReference type="Pfam" id="PF03358">
    <property type="entry name" value="FMN_red"/>
    <property type="match status" value="1"/>
</dbReference>
<dbReference type="RefSeq" id="WP_344994538.1">
    <property type="nucleotide sequence ID" value="NZ_BAABCD010000045.1"/>
</dbReference>
<evidence type="ECO:0000259" key="1">
    <source>
        <dbReference type="Pfam" id="PF03358"/>
    </source>
</evidence>
<proteinExistence type="predicted"/>
<evidence type="ECO:0000313" key="3">
    <source>
        <dbReference type="Proteomes" id="UP001595836"/>
    </source>
</evidence>
<dbReference type="GO" id="GO:0016491">
    <property type="term" value="F:oxidoreductase activity"/>
    <property type="evidence" value="ECO:0007669"/>
    <property type="project" value="UniProtKB-KW"/>
</dbReference>
<reference evidence="3" key="1">
    <citation type="journal article" date="2019" name="Int. J. Syst. Evol. Microbiol.">
        <title>The Global Catalogue of Microorganisms (GCM) 10K type strain sequencing project: providing services to taxonomists for standard genome sequencing and annotation.</title>
        <authorList>
            <consortium name="The Broad Institute Genomics Platform"/>
            <consortium name="The Broad Institute Genome Sequencing Center for Infectious Disease"/>
            <person name="Wu L."/>
            <person name="Ma J."/>
        </authorList>
    </citation>
    <scope>NUCLEOTIDE SEQUENCE [LARGE SCALE GENOMIC DNA]</scope>
    <source>
        <strain evidence="3">JCM 11882</strain>
    </source>
</reference>
<dbReference type="EC" id="1.-.-.-" evidence="2"/>
<dbReference type="EMBL" id="JBHSHP010000048">
    <property type="protein sequence ID" value="MFC4755555.1"/>
    <property type="molecule type" value="Genomic_DNA"/>
</dbReference>
<keyword evidence="2" id="KW-0560">Oxidoreductase</keyword>
<protein>
    <submittedName>
        <fullName evidence="2">NADPH-dependent FMN reductase</fullName>
        <ecNumber evidence="2">1.-.-.-</ecNumber>
    </submittedName>
</protein>
<gene>
    <name evidence="2" type="ORF">ACFO7U_12315</name>
</gene>